<comment type="caution">
    <text evidence="1">The sequence shown here is derived from an EMBL/GenBank/DDBJ whole genome shotgun (WGS) entry which is preliminary data.</text>
</comment>
<gene>
    <name evidence="1" type="ORF">GYA93_07055</name>
</gene>
<sequence>MRTRGILIAVLSALAAIAALVGPGGGVARADLPVQYSFLSGIPGELTHPGGSLPGSNDFHCKPSAEHPNPVVLVHGTGGSQQTNWGTYVPLLKNEGYCVFALTYGQIPGAPWPISAIGGMGPMQDSAAELGRYVDKVLAATGAEKVDIVGHSQGTAIPDYYAKYLGGADKIDKYVSLAPLWNGTNTFGAVLLLPLVRQLGVSAEQLPICQACGQFDPKSPFVTELRAGGVYLPHITYTNIATRYDELVVPYTSGLEPGGANVHNIVVQDGCPVDYSEHAGVAGSRRAAFFVLNALDPDHPRPVPCDRAAPITGSPF</sequence>
<dbReference type="PANTHER" id="PTHR32015">
    <property type="entry name" value="FASTING INDUCED LIPASE"/>
    <property type="match status" value="1"/>
</dbReference>
<dbReference type="RefSeq" id="WP_059039175.1">
    <property type="nucleotide sequence ID" value="NZ_JAADZU010000015.1"/>
</dbReference>
<dbReference type="AlphaFoldDB" id="A0A7K3LM65"/>
<dbReference type="Pfam" id="PF01674">
    <property type="entry name" value="Lipase_2"/>
    <property type="match status" value="1"/>
</dbReference>
<organism evidence="1 2">
    <name type="scientific">Gordonia desulfuricans</name>
    <dbReference type="NCBI Taxonomy" id="89051"/>
    <lineage>
        <taxon>Bacteria</taxon>
        <taxon>Bacillati</taxon>
        <taxon>Actinomycetota</taxon>
        <taxon>Actinomycetes</taxon>
        <taxon>Mycobacteriales</taxon>
        <taxon>Gordoniaceae</taxon>
        <taxon>Gordonia</taxon>
    </lineage>
</organism>
<dbReference type="InterPro" id="IPR029058">
    <property type="entry name" value="AB_hydrolase_fold"/>
</dbReference>
<proteinExistence type="predicted"/>
<protein>
    <submittedName>
        <fullName evidence="1">Alpha/beta fold hydrolase</fullName>
    </submittedName>
</protein>
<evidence type="ECO:0000313" key="2">
    <source>
        <dbReference type="Proteomes" id="UP000466307"/>
    </source>
</evidence>
<dbReference type="Proteomes" id="UP000466307">
    <property type="component" value="Unassembled WGS sequence"/>
</dbReference>
<dbReference type="EMBL" id="JAADZU010000015">
    <property type="protein sequence ID" value="NDK89340.1"/>
    <property type="molecule type" value="Genomic_DNA"/>
</dbReference>
<dbReference type="PANTHER" id="PTHR32015:SF1">
    <property type="entry name" value="LIPASE"/>
    <property type="match status" value="1"/>
</dbReference>
<keyword evidence="2" id="KW-1185">Reference proteome</keyword>
<reference evidence="1 2" key="1">
    <citation type="submission" date="2020-01" db="EMBL/GenBank/DDBJ databases">
        <title>Investigation of new actinobacteria for the biodesulphurisation of diesel fuel.</title>
        <authorList>
            <person name="Athi Narayanan S.M."/>
        </authorList>
    </citation>
    <scope>NUCLEOTIDE SEQUENCE [LARGE SCALE GENOMIC DNA]</scope>
    <source>
        <strain evidence="1 2">213E</strain>
    </source>
</reference>
<evidence type="ECO:0000313" key="1">
    <source>
        <dbReference type="EMBL" id="NDK89340.1"/>
    </source>
</evidence>
<dbReference type="Gene3D" id="3.40.50.1820">
    <property type="entry name" value="alpha/beta hydrolase"/>
    <property type="match status" value="1"/>
</dbReference>
<dbReference type="GO" id="GO:0016042">
    <property type="term" value="P:lipid catabolic process"/>
    <property type="evidence" value="ECO:0007669"/>
    <property type="project" value="InterPro"/>
</dbReference>
<keyword evidence="1" id="KW-0378">Hydrolase</keyword>
<name>A0A7K3LM65_9ACTN</name>
<dbReference type="GO" id="GO:0016298">
    <property type="term" value="F:lipase activity"/>
    <property type="evidence" value="ECO:0007669"/>
    <property type="project" value="TreeGrafter"/>
</dbReference>
<dbReference type="InterPro" id="IPR002918">
    <property type="entry name" value="Lipase_EstA/Esterase_EstB"/>
</dbReference>
<dbReference type="SUPFAM" id="SSF53474">
    <property type="entry name" value="alpha/beta-Hydrolases"/>
    <property type="match status" value="1"/>
</dbReference>
<accession>A0A7K3LM65</accession>